<dbReference type="InterPro" id="IPR043099">
    <property type="entry name" value="CypI_dom_I"/>
</dbReference>
<proteinExistence type="predicted"/>
<dbReference type="Pfam" id="PF06646">
    <property type="entry name" value="CypI"/>
    <property type="match status" value="1"/>
</dbReference>
<comment type="caution">
    <text evidence="1">The sequence shown here is derived from an EMBL/GenBank/DDBJ whole genome shotgun (WGS) entry which is preliminary data.</text>
</comment>
<evidence type="ECO:0008006" key="3">
    <source>
        <dbReference type="Google" id="ProtNLM"/>
    </source>
</evidence>
<dbReference type="EMBL" id="JZXN01000011">
    <property type="protein sequence ID" value="KKB27020.1"/>
    <property type="molecule type" value="Genomic_DNA"/>
</dbReference>
<dbReference type="PATRIC" id="fig|1264554.4.peg.289"/>
<keyword evidence="2" id="KW-1185">Reference proteome</keyword>
<dbReference type="RefSeq" id="WP_046096773.1">
    <property type="nucleotide sequence ID" value="NZ_JZXN01000011.1"/>
</dbReference>
<dbReference type="InterPro" id="IPR043100">
    <property type="entry name" value="CypI_dom_II"/>
</dbReference>
<dbReference type="AlphaFoldDB" id="A0A0F5H1L7"/>
<reference evidence="1 2" key="1">
    <citation type="submission" date="2015-03" db="EMBL/GenBank/DDBJ databases">
        <title>Genome sequence of Mycoplasma meleagridis strain ATCC 25294.</title>
        <authorList>
            <person name="Yacoub E."/>
            <person name="Blanchard A."/>
            <person name="Sirand-Pugnet P."/>
            <person name="Mardassi B.B.A."/>
        </authorList>
    </citation>
    <scope>NUCLEOTIDE SEQUENCE [LARGE SCALE GENOMIC DNA]</scope>
    <source>
        <strain evidence="1 2">ATCC 25294</strain>
    </source>
</reference>
<dbReference type="NCBIfam" id="NF045838">
    <property type="entry name" value="MG289_thiam_LP"/>
    <property type="match status" value="1"/>
</dbReference>
<accession>A0A0F5H1L7</accession>
<gene>
    <name evidence="1" type="ORF">MMELEA_03360</name>
</gene>
<dbReference type="Gene3D" id="3.40.190.190">
    <property type="entry name" value="CypI, domain 2"/>
    <property type="match status" value="1"/>
</dbReference>
<evidence type="ECO:0000313" key="1">
    <source>
        <dbReference type="EMBL" id="KKB27020.1"/>
    </source>
</evidence>
<name>A0A0F5H1L7_9BACT</name>
<dbReference type="InterPro" id="IPR010592">
    <property type="entry name" value="CypI"/>
</dbReference>
<dbReference type="OrthoDB" id="401239at2"/>
<dbReference type="Gene3D" id="3.40.190.180">
    <property type="entry name" value="Cypl, domain I"/>
    <property type="match status" value="1"/>
</dbReference>
<sequence length="417" mass="48881">MNKKIFNFFIKFLSLIPISFLSVSCQNTKNNENFSWDNEITIFVSQLNDGFANTDKEKNFLNLLENRFNKIKNENSQTAKFENVKFKIGVNEQKELLFDDLKAGKKNVDLAFISYSRFANHYINNVESFPLKIIGQSYVLQFTWSNDNDDNIHYINGLEDDPLRKMAEEENLKQFKEHGEYPSWVNKEKELDYNNSIYNVFYKKNDYTPLLHGAILISGDKKTRNQIIEAWDNKNWDKFLEFGIIIGDYDSGTKYKYPLSILSKHFGISLAELDNIFKEDNKNILKGQKARNQLGKVDSNGNIKHIAFENEGVFNWTRSNNLYFKPYGYIESEENNYQSEINNVVRLLTFTNPAPYDILVARSNINDYQKDILIKVFDSLTKEENTFGNYTGYNKVKSINFETFKKYVEMQNNAQKQ</sequence>
<dbReference type="PROSITE" id="PS51257">
    <property type="entry name" value="PROKAR_LIPOPROTEIN"/>
    <property type="match status" value="1"/>
</dbReference>
<dbReference type="Proteomes" id="UP000033750">
    <property type="component" value="Unassembled WGS sequence"/>
</dbReference>
<dbReference type="STRING" id="29561.MM26B8_02970"/>
<evidence type="ECO:0000313" key="2">
    <source>
        <dbReference type="Proteomes" id="UP000033750"/>
    </source>
</evidence>
<organism evidence="1 2">
    <name type="scientific">Mycoplasmopsis meleagridis ATCC 25294</name>
    <dbReference type="NCBI Taxonomy" id="1264554"/>
    <lineage>
        <taxon>Bacteria</taxon>
        <taxon>Bacillati</taxon>
        <taxon>Mycoplasmatota</taxon>
        <taxon>Mycoplasmoidales</taxon>
        <taxon>Metamycoplasmataceae</taxon>
        <taxon>Mycoplasmopsis</taxon>
    </lineage>
</organism>
<protein>
    <recommendedName>
        <fullName evidence="3">High affinity transport system protein</fullName>
    </recommendedName>
</protein>